<dbReference type="Pfam" id="PF19821">
    <property type="entry name" value="Phage_capsid_2"/>
    <property type="match status" value="1"/>
</dbReference>
<evidence type="ECO:0000313" key="1">
    <source>
        <dbReference type="EMBL" id="PIL20542.1"/>
    </source>
</evidence>
<dbReference type="AlphaFoldDB" id="A0A2G8RG95"/>
<dbReference type="RefSeq" id="WP_099910489.1">
    <property type="nucleotide sequence ID" value="NZ_AWWI01000060.1"/>
</dbReference>
<keyword evidence="2" id="KW-1185">Reference proteome</keyword>
<dbReference type="InterPro" id="IPR045565">
    <property type="entry name" value="Phage_capsid_2"/>
</dbReference>
<proteinExistence type="predicted"/>
<organism evidence="1 2">
    <name type="scientific">Puniceibacterium antarcticum</name>
    <dbReference type="NCBI Taxonomy" id="1206336"/>
    <lineage>
        <taxon>Bacteria</taxon>
        <taxon>Pseudomonadati</taxon>
        <taxon>Pseudomonadota</taxon>
        <taxon>Alphaproteobacteria</taxon>
        <taxon>Rhodobacterales</taxon>
        <taxon>Paracoccaceae</taxon>
        <taxon>Puniceibacterium</taxon>
    </lineage>
</organism>
<sequence>MAYQQVVEPHHKLKFTGNVTLVHQQMENPLRGAVTVTTAEGEAQDIADLIDADDYQRGEDYSRRNPEFVPKNSRRWLVRPEVIETGQYITKEETFDKAMDASSILLRNKVKAVERGVFDTILGVEKVKATGKFRIAGGGIMGGVYEGKTPNTLVTLPAGNYIAHNFGGSAVGLTAEKLRAATEAMELEDFGLETDEEIYGLISPKQKTDLINLAIATKTSLNPFEIENIRSGKPGMLLGINWLFSNRLPYDSNGYRLNPIWTKSNVVAGFWQDVDGRMWNDTAAKNLPYLYVDAYVQAGRMQDTGVRIIRNVES</sequence>
<reference evidence="1 2" key="1">
    <citation type="submission" date="2013-09" db="EMBL/GenBank/DDBJ databases">
        <title>Genome sequencing of Phaeobacter antarcticus sp. nov. SM1211.</title>
        <authorList>
            <person name="Zhang X.-Y."/>
            <person name="Liu C."/>
            <person name="Chen X.-L."/>
            <person name="Xie B.-B."/>
            <person name="Qin Q.-L."/>
            <person name="Rong J.-C."/>
            <person name="Zhang Y.-Z."/>
        </authorList>
    </citation>
    <scope>NUCLEOTIDE SEQUENCE [LARGE SCALE GENOMIC DNA]</scope>
    <source>
        <strain evidence="1 2">SM1211</strain>
    </source>
</reference>
<dbReference type="OrthoDB" id="7548801at2"/>
<dbReference type="EMBL" id="AWWI01000060">
    <property type="protein sequence ID" value="PIL20542.1"/>
    <property type="molecule type" value="Genomic_DNA"/>
</dbReference>
<gene>
    <name evidence="1" type="ORF">P775_08410</name>
</gene>
<accession>A0A2G8RG95</accession>
<evidence type="ECO:0008006" key="3">
    <source>
        <dbReference type="Google" id="ProtNLM"/>
    </source>
</evidence>
<name>A0A2G8RG95_9RHOB</name>
<dbReference type="Proteomes" id="UP000231259">
    <property type="component" value="Unassembled WGS sequence"/>
</dbReference>
<comment type="caution">
    <text evidence="1">The sequence shown here is derived from an EMBL/GenBank/DDBJ whole genome shotgun (WGS) entry which is preliminary data.</text>
</comment>
<evidence type="ECO:0000313" key="2">
    <source>
        <dbReference type="Proteomes" id="UP000231259"/>
    </source>
</evidence>
<protein>
    <recommendedName>
        <fullName evidence="3">Capsid protein</fullName>
    </recommendedName>
</protein>